<evidence type="ECO:0000313" key="3">
    <source>
        <dbReference type="Proteomes" id="UP000289665"/>
    </source>
</evidence>
<name>A0A411CSC3_9CAUD</name>
<proteinExistence type="predicted"/>
<reference evidence="2 3" key="1">
    <citation type="submission" date="2019-01" db="EMBL/GenBank/DDBJ databases">
        <authorList>
            <person name="Correa-Alfonzo M.C."/>
            <person name="Gonzalez-Espada L.V."/>
            <person name="Jaramillo-Canas A.J."/>
            <person name="Delgado-Cruz A.S."/>
            <person name="Delgado-Hernandez N.A."/>
            <person name="Diaz-Garcia L."/>
            <person name="Fernandez-Martinez M."/>
            <person name="Vazquez E."/>
            <person name="Rubin M.R."/>
            <person name="Garlena R.A."/>
            <person name="Russell D.A."/>
            <person name="Pope W.H."/>
            <person name="Jacobs-Sera D."/>
            <person name="Hatfull G.F."/>
        </authorList>
    </citation>
    <scope>NUCLEOTIDE SEQUENCE [LARGE SCALE GENOMIC DNA]</scope>
</reference>
<dbReference type="Proteomes" id="UP000289665">
    <property type="component" value="Segment"/>
</dbReference>
<sequence>MKVRVVLTVEVDPENWEAVYGVPIGEQRDDVRSYVVEQVRGSAASQEDCITEVTLAKDSGRALPAASPMPAKLPHHQANPGAYRGPFQ</sequence>
<dbReference type="GeneID" id="63025960"/>
<evidence type="ECO:0000256" key="1">
    <source>
        <dbReference type="SAM" id="MobiDB-lite"/>
    </source>
</evidence>
<dbReference type="RefSeq" id="YP_010001465.1">
    <property type="nucleotide sequence ID" value="NC_053211.1"/>
</dbReference>
<protein>
    <submittedName>
        <fullName evidence="2">Uncharacterized protein</fullName>
    </submittedName>
</protein>
<organism evidence="2 3">
    <name type="scientific">Gordonia phage Tiamoceli</name>
    <dbReference type="NCBI Taxonomy" id="2510508"/>
    <lineage>
        <taxon>Viruses</taxon>
        <taxon>Duplodnaviria</taxon>
        <taxon>Heunggongvirae</taxon>
        <taxon>Uroviricota</taxon>
        <taxon>Caudoviricetes</taxon>
        <taxon>Stackebrandtviridae</taxon>
        <taxon>Schenleyvirinae</taxon>
        <taxon>Dexdertvirus</taxon>
        <taxon>Dexdertvirus tiamoceli</taxon>
    </lineage>
</organism>
<dbReference type="EMBL" id="MK433264">
    <property type="protein sequence ID" value="QAY16747.1"/>
    <property type="molecule type" value="Genomic_DNA"/>
</dbReference>
<dbReference type="KEGG" id="vg:63025960"/>
<evidence type="ECO:0000313" key="2">
    <source>
        <dbReference type="EMBL" id="QAY16747.1"/>
    </source>
</evidence>
<keyword evidence="3" id="KW-1185">Reference proteome</keyword>
<gene>
    <name evidence="2" type="primary">3</name>
    <name evidence="2" type="ORF">SEA_TIAMOCELI_3</name>
</gene>
<accession>A0A411CSC3</accession>
<feature type="region of interest" description="Disordered" evidence="1">
    <location>
        <begin position="62"/>
        <end position="88"/>
    </location>
</feature>